<name>A0ABX6T6F3_9SPHN</name>
<dbReference type="Gene3D" id="3.40.50.300">
    <property type="entry name" value="P-loop containing nucleotide triphosphate hydrolases"/>
    <property type="match status" value="2"/>
</dbReference>
<gene>
    <name evidence="2" type="ORF">H9L14_12750</name>
</gene>
<sequence>MDEQPNLQSFVNEISSFSDDGGAQSKAVSAAASLQAIGEVVEIAGSGSRIRMDGAVLASLHNHSDPSVAMSGQVGSQVKMSVAGSWLIANVRTMKSGDNGEILASIDFLGEGARDSAGNMSNFRRGVTRYPIPGEKVLAVSTQDLRSVFAADDSPHVEIGTVYPTDDIRGALYVDPMLSKHFAILGSTGTGKSTSVSLILHRISELSPEGHIVMIDPHGEYSAAFKDCGELFNVDNLQLPYWLMNFEEHCEVMLTTHGSERQRDADILAKCLLAARTKGKNVEQFGKVTVDSPIPYLLADLNGIVVNEMGKLERAGDTLPYQRLKTKLEELRADPRYTFMFSGMLVSDTMGGFLAKLFRLPSHGRPISIVDVSGVPSEITSVVVSVLARMVFDYAIWSRTEPQRPILLVCEEAHRYVPKDENGGAQAVRKILERIAKEGRKYGVSLGLITQRPSDLAEGVLSQCGTIISMRLNNDRDQACVRAAMPEGARGFLDAIPALRNRECIACGEGVAIPIRVRFDDLEPEKRPASADPSFAALWRETGGEEGIIQRTVKRWRGHGR</sequence>
<dbReference type="InterPro" id="IPR027417">
    <property type="entry name" value="P-loop_NTPase"/>
</dbReference>
<feature type="domain" description="Helicase HerA central" evidence="1">
    <location>
        <begin position="157"/>
        <end position="391"/>
    </location>
</feature>
<dbReference type="PANTHER" id="PTHR42957">
    <property type="entry name" value="HELICASE MJ1565-RELATED"/>
    <property type="match status" value="1"/>
</dbReference>
<dbReference type="RefSeq" id="WP_187708395.1">
    <property type="nucleotide sequence ID" value="NZ_CP060782.1"/>
</dbReference>
<protein>
    <submittedName>
        <fullName evidence="2">DUF87 domain-containing protein</fullName>
    </submittedName>
</protein>
<organism evidence="2 3">
    <name type="scientific">Sphingomonas sediminicola</name>
    <dbReference type="NCBI Taxonomy" id="386874"/>
    <lineage>
        <taxon>Bacteria</taxon>
        <taxon>Pseudomonadati</taxon>
        <taxon>Pseudomonadota</taxon>
        <taxon>Alphaproteobacteria</taxon>
        <taxon>Sphingomonadales</taxon>
        <taxon>Sphingomonadaceae</taxon>
        <taxon>Sphingomonas</taxon>
    </lineage>
</organism>
<evidence type="ECO:0000313" key="3">
    <source>
        <dbReference type="Proteomes" id="UP000516105"/>
    </source>
</evidence>
<keyword evidence="3" id="KW-1185">Reference proteome</keyword>
<dbReference type="InterPro" id="IPR002789">
    <property type="entry name" value="HerA_central"/>
</dbReference>
<dbReference type="Pfam" id="PF01935">
    <property type="entry name" value="DUF87"/>
    <property type="match status" value="1"/>
</dbReference>
<evidence type="ECO:0000259" key="1">
    <source>
        <dbReference type="Pfam" id="PF01935"/>
    </source>
</evidence>
<reference evidence="2 3" key="1">
    <citation type="submission" date="2020-08" db="EMBL/GenBank/DDBJ databases">
        <title>Genome sequence of Sphingomonas sediminicola KACC 15039T.</title>
        <authorList>
            <person name="Hyun D.-W."/>
            <person name="Bae J.-W."/>
        </authorList>
    </citation>
    <scope>NUCLEOTIDE SEQUENCE [LARGE SCALE GENOMIC DNA]</scope>
    <source>
        <strain evidence="2 3">KACC 15039</strain>
    </source>
</reference>
<dbReference type="InterPro" id="IPR008571">
    <property type="entry name" value="HerA-like"/>
</dbReference>
<dbReference type="EMBL" id="CP060782">
    <property type="protein sequence ID" value="QNP45439.1"/>
    <property type="molecule type" value="Genomic_DNA"/>
</dbReference>
<dbReference type="PANTHER" id="PTHR42957:SF1">
    <property type="entry name" value="HELICASE MJ1565-RELATED"/>
    <property type="match status" value="1"/>
</dbReference>
<dbReference type="Proteomes" id="UP000516105">
    <property type="component" value="Chromosome"/>
</dbReference>
<evidence type="ECO:0000313" key="2">
    <source>
        <dbReference type="EMBL" id="QNP45439.1"/>
    </source>
</evidence>
<dbReference type="CDD" id="cd01127">
    <property type="entry name" value="TrwB_TraG_TraD_VirD4"/>
    <property type="match status" value="1"/>
</dbReference>
<accession>A0ABX6T6F3</accession>
<dbReference type="SUPFAM" id="SSF52540">
    <property type="entry name" value="P-loop containing nucleoside triphosphate hydrolases"/>
    <property type="match status" value="1"/>
</dbReference>
<proteinExistence type="predicted"/>